<dbReference type="AlphaFoldDB" id="A0A1M5E3N0"/>
<evidence type="ECO:0000313" key="6">
    <source>
        <dbReference type="Proteomes" id="UP000184196"/>
    </source>
</evidence>
<dbReference type="GO" id="GO:0004844">
    <property type="term" value="F:uracil DNA N-glycosylase activity"/>
    <property type="evidence" value="ECO:0007669"/>
    <property type="project" value="TreeGrafter"/>
</dbReference>
<protein>
    <submittedName>
        <fullName evidence="5">G/U mismatch-specific uracil-DNA glycosylase</fullName>
    </submittedName>
</protein>
<dbReference type="SUPFAM" id="SSF52141">
    <property type="entry name" value="Uracil-DNA glycosylase-like"/>
    <property type="match status" value="1"/>
</dbReference>
<sequence>MDILPDVLKPGLKVVFCGTAAGNRSATIGAYYAGRGNQFWAVLYRIGLTPRQLQPQEYRSLLSYGIGLTDLVKRVSGNDNTLEKEFFDIGGFRQRLVKAAPKAVAFNGKRAAMEFLGRHVKYGLQPERVGSSAVFVLPSTSGAARAYWIEQYWLELAEYVGRYDNRGTTQVLSMS</sequence>
<dbReference type="GO" id="GO:0008263">
    <property type="term" value="F:pyrimidine-specific mismatch base pair DNA N-glycosylase activity"/>
    <property type="evidence" value="ECO:0007669"/>
    <property type="project" value="TreeGrafter"/>
</dbReference>
<dbReference type="RefSeq" id="WP_073167712.1">
    <property type="nucleotide sequence ID" value="NZ_FQUW01000062.1"/>
</dbReference>
<name>A0A1M5E3N0_9FIRM</name>
<dbReference type="EMBL" id="FQUW01000062">
    <property type="protein sequence ID" value="SHF73672.1"/>
    <property type="molecule type" value="Genomic_DNA"/>
</dbReference>
<evidence type="ECO:0000259" key="4">
    <source>
        <dbReference type="Pfam" id="PF03167"/>
    </source>
</evidence>
<keyword evidence="2" id="KW-0378">Hydrolase</keyword>
<keyword evidence="1" id="KW-0227">DNA damage</keyword>
<evidence type="ECO:0000256" key="3">
    <source>
        <dbReference type="ARBA" id="ARBA00023204"/>
    </source>
</evidence>
<gene>
    <name evidence="5" type="ORF">SAMN02745218_02979</name>
</gene>
<organism evidence="5 6">
    <name type="scientific">Desulfofundulus australicus DSM 11792</name>
    <dbReference type="NCBI Taxonomy" id="1121425"/>
    <lineage>
        <taxon>Bacteria</taxon>
        <taxon>Bacillati</taxon>
        <taxon>Bacillota</taxon>
        <taxon>Clostridia</taxon>
        <taxon>Eubacteriales</taxon>
        <taxon>Peptococcaceae</taxon>
        <taxon>Desulfofundulus</taxon>
    </lineage>
</organism>
<dbReference type="InterPro" id="IPR015637">
    <property type="entry name" value="MUG/TDG"/>
</dbReference>
<dbReference type="InterPro" id="IPR005122">
    <property type="entry name" value="Uracil-DNA_glycosylase-like"/>
</dbReference>
<reference evidence="6" key="1">
    <citation type="submission" date="2016-11" db="EMBL/GenBank/DDBJ databases">
        <authorList>
            <person name="Varghese N."/>
            <person name="Submissions S."/>
        </authorList>
    </citation>
    <scope>NUCLEOTIDE SEQUENCE [LARGE SCALE GENOMIC DNA]</scope>
    <source>
        <strain evidence="6">DSM 11792</strain>
    </source>
</reference>
<dbReference type="PANTHER" id="PTHR12159">
    <property type="entry name" value="G/T AND G/U MISMATCH-SPECIFIC DNA GLYCOSYLASE"/>
    <property type="match status" value="1"/>
</dbReference>
<dbReference type="Proteomes" id="UP000184196">
    <property type="component" value="Unassembled WGS sequence"/>
</dbReference>
<evidence type="ECO:0000256" key="2">
    <source>
        <dbReference type="ARBA" id="ARBA00022801"/>
    </source>
</evidence>
<dbReference type="PANTHER" id="PTHR12159:SF9">
    <property type="entry name" value="G_T MISMATCH-SPECIFIC THYMINE DNA GLYCOSYLASE"/>
    <property type="match status" value="1"/>
</dbReference>
<feature type="domain" description="Uracil-DNA glycosylase-like" evidence="4">
    <location>
        <begin position="5"/>
        <end position="152"/>
    </location>
</feature>
<accession>A0A1M5E3N0</accession>
<proteinExistence type="predicted"/>
<dbReference type="InterPro" id="IPR036895">
    <property type="entry name" value="Uracil-DNA_glycosylase-like_sf"/>
</dbReference>
<dbReference type="Gene3D" id="3.40.470.10">
    <property type="entry name" value="Uracil-DNA glycosylase-like domain"/>
    <property type="match status" value="1"/>
</dbReference>
<evidence type="ECO:0000256" key="1">
    <source>
        <dbReference type="ARBA" id="ARBA00022763"/>
    </source>
</evidence>
<dbReference type="CDD" id="cd10028">
    <property type="entry name" value="UDG-F2_TDG_MUG"/>
    <property type="match status" value="1"/>
</dbReference>
<keyword evidence="6" id="KW-1185">Reference proteome</keyword>
<dbReference type="Pfam" id="PF03167">
    <property type="entry name" value="UDG"/>
    <property type="match status" value="1"/>
</dbReference>
<dbReference type="GO" id="GO:0006285">
    <property type="term" value="P:base-excision repair, AP site formation"/>
    <property type="evidence" value="ECO:0007669"/>
    <property type="project" value="InterPro"/>
</dbReference>
<keyword evidence="3" id="KW-0234">DNA repair</keyword>
<dbReference type="OrthoDB" id="9799921at2"/>
<evidence type="ECO:0000313" key="5">
    <source>
        <dbReference type="EMBL" id="SHF73672.1"/>
    </source>
</evidence>